<evidence type="ECO:0000256" key="2">
    <source>
        <dbReference type="SAM" id="MobiDB-lite"/>
    </source>
</evidence>
<feature type="region of interest" description="Disordered" evidence="2">
    <location>
        <begin position="561"/>
        <end position="605"/>
    </location>
</feature>
<dbReference type="GO" id="GO:0008270">
    <property type="term" value="F:zinc ion binding"/>
    <property type="evidence" value="ECO:0007669"/>
    <property type="project" value="UniProtKB-KW"/>
</dbReference>
<evidence type="ECO:0000256" key="1">
    <source>
        <dbReference type="PROSITE-ProRule" id="PRU00042"/>
    </source>
</evidence>
<dbReference type="PROSITE" id="PS50157">
    <property type="entry name" value="ZINC_FINGER_C2H2_2"/>
    <property type="match status" value="2"/>
</dbReference>
<evidence type="ECO:0000313" key="4">
    <source>
        <dbReference type="EMBL" id="KAF8571502.1"/>
    </source>
</evidence>
<dbReference type="OrthoDB" id="6077919at2759"/>
<dbReference type="SUPFAM" id="SSF57667">
    <property type="entry name" value="beta-beta-alpha zinc fingers"/>
    <property type="match status" value="1"/>
</dbReference>
<comment type="caution">
    <text evidence="4">The sequence shown here is derived from an EMBL/GenBank/DDBJ whole genome shotgun (WGS) entry which is preliminary data.</text>
</comment>
<evidence type="ECO:0000313" key="5">
    <source>
        <dbReference type="Proteomes" id="UP000699462"/>
    </source>
</evidence>
<dbReference type="Proteomes" id="UP000699462">
    <property type="component" value="Unassembled WGS sequence"/>
</dbReference>
<name>A0A8T0DWJ1_9TREM</name>
<gene>
    <name evidence="4" type="ORF">P879_01230</name>
</gene>
<dbReference type="SMART" id="SM00355">
    <property type="entry name" value="ZnF_C2H2"/>
    <property type="match status" value="2"/>
</dbReference>
<dbReference type="InterPro" id="IPR036236">
    <property type="entry name" value="Znf_C2H2_sf"/>
</dbReference>
<protein>
    <submittedName>
        <fullName evidence="4">Zinc finger protein</fullName>
    </submittedName>
</protein>
<keyword evidence="5" id="KW-1185">Reference proteome</keyword>
<dbReference type="Gene3D" id="3.30.160.60">
    <property type="entry name" value="Classic Zinc Finger"/>
    <property type="match status" value="1"/>
</dbReference>
<keyword evidence="1" id="KW-0863">Zinc-finger</keyword>
<dbReference type="EMBL" id="JTDF01000479">
    <property type="protein sequence ID" value="KAF8571502.1"/>
    <property type="molecule type" value="Genomic_DNA"/>
</dbReference>
<dbReference type="AlphaFoldDB" id="A0A8T0DWJ1"/>
<dbReference type="PROSITE" id="PS00028">
    <property type="entry name" value="ZINC_FINGER_C2H2_1"/>
    <property type="match status" value="1"/>
</dbReference>
<reference evidence="4 5" key="1">
    <citation type="submission" date="2019-07" db="EMBL/GenBank/DDBJ databases">
        <title>Annotation for the trematode Paragonimus westermani.</title>
        <authorList>
            <person name="Choi Y.-J."/>
        </authorList>
    </citation>
    <scope>NUCLEOTIDE SEQUENCE [LARGE SCALE GENOMIC DNA]</scope>
    <source>
        <strain evidence="4">180907_Pwestermani</strain>
    </source>
</reference>
<evidence type="ECO:0000259" key="3">
    <source>
        <dbReference type="PROSITE" id="PS50157"/>
    </source>
</evidence>
<accession>A0A8T0DWJ1</accession>
<feature type="compositionally biased region" description="Polar residues" evidence="2">
    <location>
        <begin position="562"/>
        <end position="579"/>
    </location>
</feature>
<sequence length="605" mass="67828">MTMFCNEELSPFDENENCGISEIIKFKRLVKSASKSAATLSLNDLPAAFQLSFSLIESISDLMLEAVSFLKTDPSLHSTRSTVERTEKNEDVEVILKGSFREDSELQTRTSSVDETATEQVVNPLRTVYKTTNINQLNDLEAKDNNHISPKRLFSEISSEYLTETKQKASADNDSDSFKDFSVHNKVEEKRGDITGEFEGDILLGKRSQLEPESEPSVSHARGKAAKLIDSPIPSHNSDGCISNNCRGEWHATSRTTADLRRWRLTSTDRLNSLIDECERQINGRKLYVCKFCGKVYEIKSSMRYHMKIIHLQMHLRTTEMQCRICGKQFTCVSAVNRHQAKCVLSTYPEPSAHRMKSGTFPHPSASSLTHVLRTTTDSLLNDEVMDADCTFKFSQKVVNEPSALNNSLSNNAFHQSTNDLTQSSSMLCQSASDVYRDISPYALPHGPINLMEPMQAGRAVEHCFSPNRSNRTNDIRHDLEFHNPCINSAPMGWPSFPPLSNSISEMTPVQLEMCMKAVVQGFHSNINNFTVNQRNSLQHGLFSENKIDFSVGLRPNDAHRSSFSSACTPSETSENESTIPIAERDVAMDLSSRSRSDSVMIESF</sequence>
<dbReference type="InterPro" id="IPR013087">
    <property type="entry name" value="Znf_C2H2_type"/>
</dbReference>
<feature type="domain" description="C2H2-type" evidence="3">
    <location>
        <begin position="321"/>
        <end position="351"/>
    </location>
</feature>
<feature type="compositionally biased region" description="Basic and acidic residues" evidence="2">
    <location>
        <begin position="583"/>
        <end position="597"/>
    </location>
</feature>
<proteinExistence type="predicted"/>
<organism evidence="4 5">
    <name type="scientific">Paragonimus westermani</name>
    <dbReference type="NCBI Taxonomy" id="34504"/>
    <lineage>
        <taxon>Eukaryota</taxon>
        <taxon>Metazoa</taxon>
        <taxon>Spiralia</taxon>
        <taxon>Lophotrochozoa</taxon>
        <taxon>Platyhelminthes</taxon>
        <taxon>Trematoda</taxon>
        <taxon>Digenea</taxon>
        <taxon>Plagiorchiida</taxon>
        <taxon>Troglotremata</taxon>
        <taxon>Troglotrematidae</taxon>
        <taxon>Paragonimus</taxon>
    </lineage>
</organism>
<keyword evidence="1" id="KW-0862">Zinc</keyword>
<feature type="domain" description="C2H2-type" evidence="3">
    <location>
        <begin position="288"/>
        <end position="311"/>
    </location>
</feature>
<keyword evidence="1" id="KW-0479">Metal-binding</keyword>